<dbReference type="Proteomes" id="UP000383971">
    <property type="component" value="Unassembled WGS sequence"/>
</dbReference>
<dbReference type="Pfam" id="PF01042">
    <property type="entry name" value="Ribonuc_L-PSP"/>
    <property type="match status" value="1"/>
</dbReference>
<evidence type="ECO:0000313" key="2">
    <source>
        <dbReference type="Proteomes" id="UP000383971"/>
    </source>
</evidence>
<proteinExistence type="predicted"/>
<dbReference type="PANTHER" id="PTHR43857">
    <property type="entry name" value="BLR7761 PROTEIN"/>
    <property type="match status" value="1"/>
</dbReference>
<keyword evidence="2" id="KW-1185">Reference proteome</keyword>
<dbReference type="AlphaFoldDB" id="A0A5E4VIF6"/>
<dbReference type="PANTHER" id="PTHR43857:SF1">
    <property type="entry name" value="YJGH FAMILY PROTEIN"/>
    <property type="match status" value="1"/>
</dbReference>
<dbReference type="InterPro" id="IPR006175">
    <property type="entry name" value="YjgF/YER057c/UK114"/>
</dbReference>
<dbReference type="Gene3D" id="3.30.1330.40">
    <property type="entry name" value="RutC-like"/>
    <property type="match status" value="1"/>
</dbReference>
<protein>
    <submittedName>
        <fullName evidence="1">Translation initiation inhibitor</fullName>
    </submittedName>
</protein>
<gene>
    <name evidence="1" type="ORF">PCO31111_02708</name>
</gene>
<name>A0A5E4VIF6_9BURK</name>
<dbReference type="EMBL" id="CABPSE010000008">
    <property type="protein sequence ID" value="VVE11981.1"/>
    <property type="molecule type" value="Genomic_DNA"/>
</dbReference>
<sequence length="148" mass="15919">MQIDHPVRAERIRAQAVPDLGTATWTNGIRFGNEILMSGMTAHPVTRDVAKPLSAYEQTLVVLGKIRALVEAGGGTLANVYKLVVYVTDIADKDEVGRARRDYFADVAAGGGMYPCSTLVQVSGLVFPELRVEIEAFARLDIDLSAAG</sequence>
<evidence type="ECO:0000313" key="1">
    <source>
        <dbReference type="EMBL" id="VVE11981.1"/>
    </source>
</evidence>
<dbReference type="SUPFAM" id="SSF55298">
    <property type="entry name" value="YjgF-like"/>
    <property type="match status" value="1"/>
</dbReference>
<organism evidence="1 2">
    <name type="scientific">Pandoraea communis</name>
    <dbReference type="NCBI Taxonomy" id="2508297"/>
    <lineage>
        <taxon>Bacteria</taxon>
        <taxon>Pseudomonadati</taxon>
        <taxon>Pseudomonadota</taxon>
        <taxon>Betaproteobacteria</taxon>
        <taxon>Burkholderiales</taxon>
        <taxon>Burkholderiaceae</taxon>
        <taxon>Pandoraea</taxon>
    </lineage>
</organism>
<reference evidence="1 2" key="1">
    <citation type="submission" date="2019-08" db="EMBL/GenBank/DDBJ databases">
        <authorList>
            <person name="Peeters C."/>
        </authorList>
    </citation>
    <scope>NUCLEOTIDE SEQUENCE [LARGE SCALE GENOMIC DNA]</scope>
    <source>
        <strain evidence="1 2">LMG 31111</strain>
    </source>
</reference>
<dbReference type="InterPro" id="IPR035959">
    <property type="entry name" value="RutC-like_sf"/>
</dbReference>
<dbReference type="RefSeq" id="WP_150585346.1">
    <property type="nucleotide sequence ID" value="NZ_CABPSE010000008.1"/>
</dbReference>
<accession>A0A5E4VIF6</accession>